<keyword evidence="3" id="KW-1185">Reference proteome</keyword>
<dbReference type="Proteomes" id="UP000784294">
    <property type="component" value="Unassembled WGS sequence"/>
</dbReference>
<dbReference type="EMBL" id="CAAALY010020499">
    <property type="protein sequence ID" value="VEL14244.1"/>
    <property type="molecule type" value="Genomic_DNA"/>
</dbReference>
<evidence type="ECO:0000313" key="3">
    <source>
        <dbReference type="Proteomes" id="UP000784294"/>
    </source>
</evidence>
<name>A0A3S5BQY9_9PLAT</name>
<keyword evidence="1" id="KW-0732">Signal</keyword>
<comment type="caution">
    <text evidence="2">The sequence shown here is derived from an EMBL/GenBank/DDBJ whole genome shotgun (WGS) entry which is preliminary data.</text>
</comment>
<sequence>MFVWLRWCLFCPSHKVQAWGIVIHKEAYPCQGKSLLGGSGAGVLAVMAENEKFTGVNNPGRCLGNLISVGYEWRREVLSGGWS</sequence>
<feature type="signal peptide" evidence="1">
    <location>
        <begin position="1"/>
        <end position="18"/>
    </location>
</feature>
<evidence type="ECO:0000256" key="1">
    <source>
        <dbReference type="SAM" id="SignalP"/>
    </source>
</evidence>
<reference evidence="2" key="1">
    <citation type="submission" date="2018-11" db="EMBL/GenBank/DDBJ databases">
        <authorList>
            <consortium name="Pathogen Informatics"/>
        </authorList>
    </citation>
    <scope>NUCLEOTIDE SEQUENCE</scope>
</reference>
<gene>
    <name evidence="2" type="ORF">PXEA_LOCUS7684</name>
</gene>
<evidence type="ECO:0000313" key="2">
    <source>
        <dbReference type="EMBL" id="VEL14244.1"/>
    </source>
</evidence>
<organism evidence="2 3">
    <name type="scientific">Protopolystoma xenopodis</name>
    <dbReference type="NCBI Taxonomy" id="117903"/>
    <lineage>
        <taxon>Eukaryota</taxon>
        <taxon>Metazoa</taxon>
        <taxon>Spiralia</taxon>
        <taxon>Lophotrochozoa</taxon>
        <taxon>Platyhelminthes</taxon>
        <taxon>Monogenea</taxon>
        <taxon>Polyopisthocotylea</taxon>
        <taxon>Polystomatidea</taxon>
        <taxon>Polystomatidae</taxon>
        <taxon>Protopolystoma</taxon>
    </lineage>
</organism>
<accession>A0A3S5BQY9</accession>
<feature type="chain" id="PRO_5018593630" description="Peptidase S9 prolyl oligopeptidase catalytic domain-containing protein" evidence="1">
    <location>
        <begin position="19"/>
        <end position="83"/>
    </location>
</feature>
<evidence type="ECO:0008006" key="4">
    <source>
        <dbReference type="Google" id="ProtNLM"/>
    </source>
</evidence>
<proteinExistence type="predicted"/>
<protein>
    <recommendedName>
        <fullName evidence="4">Peptidase S9 prolyl oligopeptidase catalytic domain-containing protein</fullName>
    </recommendedName>
</protein>
<dbReference type="AlphaFoldDB" id="A0A3S5BQY9"/>